<dbReference type="GO" id="GO:0003677">
    <property type="term" value="F:DNA binding"/>
    <property type="evidence" value="ECO:0007669"/>
    <property type="project" value="UniProtKB-KW"/>
</dbReference>
<dbReference type="SUPFAM" id="SSF116734">
    <property type="entry name" value="DNA methylase specificity domain"/>
    <property type="match status" value="2"/>
</dbReference>
<comment type="caution">
    <text evidence="6">The sequence shown here is derived from an EMBL/GenBank/DDBJ whole genome shotgun (WGS) entry which is preliminary data.</text>
</comment>
<keyword evidence="2" id="KW-0680">Restriction system</keyword>
<dbReference type="InterPro" id="IPR044946">
    <property type="entry name" value="Restrct_endonuc_typeI_TRD_sf"/>
</dbReference>
<feature type="coiled-coil region" evidence="4">
    <location>
        <begin position="197"/>
        <end position="224"/>
    </location>
</feature>
<dbReference type="EMBL" id="LNQE01001510">
    <property type="protein sequence ID" value="KUG16196.1"/>
    <property type="molecule type" value="Genomic_DNA"/>
</dbReference>
<protein>
    <submittedName>
        <fullName evidence="6">Type i restriction-modification system, specificity subunit s</fullName>
        <ecNumber evidence="6">3.1.21.3</ecNumber>
    </submittedName>
</protein>
<dbReference type="Gene3D" id="3.90.220.20">
    <property type="entry name" value="DNA methylase specificity domains"/>
    <property type="match status" value="2"/>
</dbReference>
<keyword evidence="6" id="KW-0378">Hydrolase</keyword>
<dbReference type="PANTHER" id="PTHR30408">
    <property type="entry name" value="TYPE-1 RESTRICTION ENZYME ECOKI SPECIFICITY PROTEIN"/>
    <property type="match status" value="1"/>
</dbReference>
<name>A0A0W8F5N3_9ZZZZ</name>
<evidence type="ECO:0000256" key="4">
    <source>
        <dbReference type="SAM" id="Coils"/>
    </source>
</evidence>
<gene>
    <name evidence="6" type="ORF">ASZ90_014131</name>
</gene>
<dbReference type="AlphaFoldDB" id="A0A0W8F5N3"/>
<accession>A0A0W8F5N3</accession>
<dbReference type="InterPro" id="IPR052021">
    <property type="entry name" value="Type-I_RS_S_subunit"/>
</dbReference>
<organism evidence="6">
    <name type="scientific">hydrocarbon metagenome</name>
    <dbReference type="NCBI Taxonomy" id="938273"/>
    <lineage>
        <taxon>unclassified sequences</taxon>
        <taxon>metagenomes</taxon>
        <taxon>ecological metagenomes</taxon>
    </lineage>
</organism>
<dbReference type="GO" id="GO:0009035">
    <property type="term" value="F:type I site-specific deoxyribonuclease activity"/>
    <property type="evidence" value="ECO:0007669"/>
    <property type="project" value="UniProtKB-EC"/>
</dbReference>
<evidence type="ECO:0000256" key="2">
    <source>
        <dbReference type="ARBA" id="ARBA00022747"/>
    </source>
</evidence>
<proteinExistence type="inferred from homology"/>
<dbReference type="Pfam" id="PF01420">
    <property type="entry name" value="Methylase_S"/>
    <property type="match status" value="2"/>
</dbReference>
<dbReference type="CDD" id="cd17273">
    <property type="entry name" value="RMtype1_S_EcoJA69PI-TRD1-CR1_like"/>
    <property type="match status" value="1"/>
</dbReference>
<dbReference type="PANTHER" id="PTHR30408:SF13">
    <property type="entry name" value="TYPE I RESTRICTION ENZYME HINDI SPECIFICITY SUBUNIT"/>
    <property type="match status" value="1"/>
</dbReference>
<sequence length="438" mass="49341">MEEEQSRGSATSFEDQEILRGAGGMSWPRKKLELLAADEPYSFVGGPFGSKLTSRDYSDQGIPVIRGSNLNNGRFLDMNEFVYVSDSKVRKDLSGNLAKPGDLVFTQRGTLGQVAIIPKEGISDRYVVSQSQMKLTVDDTKADQFFLYYYFSSREVIDRITNFTSSSGVPHINLTVLRNFEIPVPPLEIQKSIASILSAYDDLIENNRRRIQLLEQAARLLYKEWFVRLRFPGHEHVRVMDGVPEGWEKKKIADVCETVGGGTPSTKVSEYWNGEITWIVPTDVTNNDCLVLLDSERKITDKGLRESSAKMIPAESILMTSRASVGYFALVDSAVCTNQGFINIIPHRAELRMYLLFNLMSRVAEIRRNAKGSTYLEISKGRFRAIDIVLPPKTIADEFGKITNDLIHQVRCLKLSTLKLEKARDLLLPRLMNGEIAI</sequence>
<feature type="domain" description="Type I restriction modification DNA specificity" evidence="5">
    <location>
        <begin position="244"/>
        <end position="403"/>
    </location>
</feature>
<evidence type="ECO:0000259" key="5">
    <source>
        <dbReference type="Pfam" id="PF01420"/>
    </source>
</evidence>
<evidence type="ECO:0000256" key="3">
    <source>
        <dbReference type="ARBA" id="ARBA00023125"/>
    </source>
</evidence>
<dbReference type="Gene3D" id="1.10.287.1120">
    <property type="entry name" value="Bipartite methylase S protein"/>
    <property type="match status" value="1"/>
</dbReference>
<evidence type="ECO:0000313" key="6">
    <source>
        <dbReference type="EMBL" id="KUG16196.1"/>
    </source>
</evidence>
<dbReference type="GO" id="GO:0009307">
    <property type="term" value="P:DNA restriction-modification system"/>
    <property type="evidence" value="ECO:0007669"/>
    <property type="project" value="UniProtKB-KW"/>
</dbReference>
<keyword evidence="4" id="KW-0175">Coiled coil</keyword>
<reference evidence="6" key="1">
    <citation type="journal article" date="2015" name="Proc. Natl. Acad. Sci. U.S.A.">
        <title>Networks of energetic and metabolic interactions define dynamics in microbial communities.</title>
        <authorList>
            <person name="Embree M."/>
            <person name="Liu J.K."/>
            <person name="Al-Bassam M.M."/>
            <person name="Zengler K."/>
        </authorList>
    </citation>
    <scope>NUCLEOTIDE SEQUENCE</scope>
</reference>
<evidence type="ECO:0000256" key="1">
    <source>
        <dbReference type="ARBA" id="ARBA00010923"/>
    </source>
</evidence>
<comment type="similarity">
    <text evidence="1">Belongs to the type-I restriction system S methylase family.</text>
</comment>
<feature type="domain" description="Type I restriction modification DNA specificity" evidence="5">
    <location>
        <begin position="55"/>
        <end position="216"/>
    </location>
</feature>
<dbReference type="InterPro" id="IPR000055">
    <property type="entry name" value="Restrct_endonuc_typeI_TRD"/>
</dbReference>
<keyword evidence="3" id="KW-0238">DNA-binding</keyword>
<dbReference type="EC" id="3.1.21.3" evidence="6"/>